<evidence type="ECO:0000313" key="1">
    <source>
        <dbReference type="EMBL" id="ALO42029.1"/>
    </source>
</evidence>
<organism evidence="1 2">
    <name type="scientific">Pseudoalteromonas phenolica</name>
    <dbReference type="NCBI Taxonomy" id="161398"/>
    <lineage>
        <taxon>Bacteria</taxon>
        <taxon>Pseudomonadati</taxon>
        <taxon>Pseudomonadota</taxon>
        <taxon>Gammaproteobacteria</taxon>
        <taxon>Alteromonadales</taxon>
        <taxon>Pseudoalteromonadaceae</taxon>
        <taxon>Pseudoalteromonas</taxon>
    </lineage>
</organism>
<gene>
    <name evidence="1" type="ORF">PP2015_1525</name>
</gene>
<dbReference type="OrthoDB" id="6303441at2"/>
<dbReference type="InterPro" id="IPR038590">
    <property type="entry name" value="YaeQ_sf"/>
</dbReference>
<reference evidence="1 2" key="1">
    <citation type="submission" date="2015-11" db="EMBL/GenBank/DDBJ databases">
        <authorList>
            <person name="Zhang Y."/>
            <person name="Guo Z."/>
        </authorList>
    </citation>
    <scope>NUCLEOTIDE SEQUENCE [LARGE SCALE GENOMIC DNA]</scope>
    <source>
        <strain evidence="1 2">KCTC 12086</strain>
    </source>
</reference>
<dbReference type="SMART" id="SM01322">
    <property type="entry name" value="YaeQ"/>
    <property type="match status" value="1"/>
</dbReference>
<dbReference type="PANTHER" id="PTHR38784:SF1">
    <property type="entry name" value="SUCROSE PHOSPHORYLASE"/>
    <property type="match status" value="1"/>
</dbReference>
<dbReference type="EMBL" id="CP013187">
    <property type="protein sequence ID" value="ALO42029.1"/>
    <property type="molecule type" value="Genomic_DNA"/>
</dbReference>
<keyword evidence="2" id="KW-1185">Reference proteome</keyword>
<dbReference type="Proteomes" id="UP000061457">
    <property type="component" value="Chromosome I"/>
</dbReference>
<accession>A0A0S2K174</accession>
<dbReference type="SUPFAM" id="SSF52980">
    <property type="entry name" value="Restriction endonuclease-like"/>
    <property type="match status" value="1"/>
</dbReference>
<dbReference type="PANTHER" id="PTHR38784">
    <property type="entry name" value="SUCROSE PHOSPHORYLASE"/>
    <property type="match status" value="1"/>
</dbReference>
<sequence length="174" mass="20222">MSKPFVFKARLKVADLFHHTNHEEVFTAAVTKRESLEHFLLRILGFCALSYHPNTFHNQKSDKQYPDVWCENDDQEIIIALYVSELDISEIHRLCKFYDKLLILTIDGESWFKGISSQLIQHHNISVYSITANFIEDLKSNLTTSLHWDILIEQNSLSVGDKAGYYQTDVKQLC</sequence>
<dbReference type="InterPro" id="IPR011335">
    <property type="entry name" value="Restrct_endonuc-II-like"/>
</dbReference>
<dbReference type="AlphaFoldDB" id="A0A0S2K174"/>
<dbReference type="STRING" id="161398.PP2015_1525"/>
<evidence type="ECO:0000313" key="2">
    <source>
        <dbReference type="Proteomes" id="UP000061457"/>
    </source>
</evidence>
<proteinExistence type="predicted"/>
<name>A0A0S2K174_9GAMM</name>
<dbReference type="RefSeq" id="WP_058029716.1">
    <property type="nucleotide sequence ID" value="NZ_CP013187.1"/>
</dbReference>
<dbReference type="PATRIC" id="fig|161398.10.peg.1549"/>
<dbReference type="Gene3D" id="3.10.640.10">
    <property type="entry name" value="Restriction endonuclease-like alpha-beta roll domain"/>
    <property type="match status" value="1"/>
</dbReference>
<dbReference type="InterPro" id="IPR009822">
    <property type="entry name" value="YaeQ"/>
</dbReference>
<protein>
    <submittedName>
        <fullName evidence="1">YaeQ family protein</fullName>
    </submittedName>
</protein>
<dbReference type="KEGG" id="pphe:PP2015_1525"/>
<dbReference type="Pfam" id="PF07152">
    <property type="entry name" value="YaeQ"/>
    <property type="match status" value="1"/>
</dbReference>